<dbReference type="PaxDb" id="6945-B7Q9R0"/>
<dbReference type="EMBL" id="ABJB010970341">
    <property type="status" value="NOT_ANNOTATED_CDS"/>
    <property type="molecule type" value="Genomic_DNA"/>
</dbReference>
<dbReference type="Proteomes" id="UP000001555">
    <property type="component" value="Unassembled WGS sequence"/>
</dbReference>
<dbReference type="HOGENOM" id="CLU_1733530_0_0_1"/>
<dbReference type="InParanoid" id="B7Q9R0"/>
<keyword evidence="3" id="KW-1185">Reference proteome</keyword>
<dbReference type="EnsemblMetazoa" id="ISCW021234-RA">
    <property type="protein sequence ID" value="ISCW021234-PA"/>
    <property type="gene ID" value="ISCW021234"/>
</dbReference>
<name>B7Q9R0_IXOSC</name>
<protein>
    <submittedName>
        <fullName evidence="1 2">Uncharacterized protein</fullName>
    </submittedName>
</protein>
<reference evidence="2" key="2">
    <citation type="submission" date="2020-05" db="UniProtKB">
        <authorList>
            <consortium name="EnsemblMetazoa"/>
        </authorList>
    </citation>
    <scope>IDENTIFICATION</scope>
    <source>
        <strain evidence="2">wikel</strain>
    </source>
</reference>
<evidence type="ECO:0000313" key="2">
    <source>
        <dbReference type="EnsemblMetazoa" id="ISCW021234-PA"/>
    </source>
</evidence>
<evidence type="ECO:0000313" key="3">
    <source>
        <dbReference type="Proteomes" id="UP000001555"/>
    </source>
</evidence>
<dbReference type="VEuPathDB" id="VectorBase:ISCI021234"/>
<proteinExistence type="predicted"/>
<reference evidence="1 3" key="1">
    <citation type="submission" date="2008-03" db="EMBL/GenBank/DDBJ databases">
        <title>Annotation of Ixodes scapularis.</title>
        <authorList>
            <consortium name="Ixodes scapularis Genome Project Consortium"/>
            <person name="Caler E."/>
            <person name="Hannick L.I."/>
            <person name="Bidwell S."/>
            <person name="Joardar V."/>
            <person name="Thiagarajan M."/>
            <person name="Amedeo P."/>
            <person name="Galinsky K.J."/>
            <person name="Schobel S."/>
            <person name="Inman J."/>
            <person name="Hostetler J."/>
            <person name="Miller J."/>
            <person name="Hammond M."/>
            <person name="Megy K."/>
            <person name="Lawson D."/>
            <person name="Kodira C."/>
            <person name="Sutton G."/>
            <person name="Meyer J."/>
            <person name="Hill C.A."/>
            <person name="Birren B."/>
            <person name="Nene V."/>
            <person name="Collins F."/>
            <person name="Alarcon-Chaidez F."/>
            <person name="Wikel S."/>
            <person name="Strausberg R."/>
        </authorList>
    </citation>
    <scope>NUCLEOTIDE SEQUENCE [LARGE SCALE GENOMIC DNA]</scope>
    <source>
        <strain evidence="3">Wikel</strain>
        <strain evidence="1">Wikel colony</strain>
    </source>
</reference>
<evidence type="ECO:0000313" key="1">
    <source>
        <dbReference type="EMBL" id="EEC15582.1"/>
    </source>
</evidence>
<dbReference type="EMBL" id="DS890811">
    <property type="protein sequence ID" value="EEC15582.1"/>
    <property type="molecule type" value="Genomic_DNA"/>
</dbReference>
<organism>
    <name type="scientific">Ixodes scapularis</name>
    <name type="common">Black-legged tick</name>
    <name type="synonym">Deer tick</name>
    <dbReference type="NCBI Taxonomy" id="6945"/>
    <lineage>
        <taxon>Eukaryota</taxon>
        <taxon>Metazoa</taxon>
        <taxon>Ecdysozoa</taxon>
        <taxon>Arthropoda</taxon>
        <taxon>Chelicerata</taxon>
        <taxon>Arachnida</taxon>
        <taxon>Acari</taxon>
        <taxon>Parasitiformes</taxon>
        <taxon>Ixodida</taxon>
        <taxon>Ixodoidea</taxon>
        <taxon>Ixodidae</taxon>
        <taxon>Ixodinae</taxon>
        <taxon>Ixodes</taxon>
    </lineage>
</organism>
<accession>B7Q9R0</accession>
<gene>
    <name evidence="1" type="ORF">IscW_ISCW021234</name>
</gene>
<dbReference type="VEuPathDB" id="VectorBase:ISCW021234"/>
<sequence>MRTLALSFRYARNSSDLRTGRLKVLKYLLDRTYLQDIGTYSITRIIPSPRWVRKRLCTHIRRVPRCLTDNASVFSRCTPTQHFWSCSRSVRTYVAMLNRHHKQHSVTHIVQIGCQGGTTWCMCEGAFRRRCARQPLHWGHFGSALWVSLSK</sequence>
<dbReference type="AlphaFoldDB" id="B7Q9R0"/>